<organism evidence="1 2">
    <name type="scientific">Candidatus Thiomargarita nelsonii</name>
    <dbReference type="NCBI Taxonomy" id="1003181"/>
    <lineage>
        <taxon>Bacteria</taxon>
        <taxon>Pseudomonadati</taxon>
        <taxon>Pseudomonadota</taxon>
        <taxon>Gammaproteobacteria</taxon>
        <taxon>Thiotrichales</taxon>
        <taxon>Thiotrichaceae</taxon>
        <taxon>Thiomargarita</taxon>
    </lineage>
</organism>
<name>A0A0A6P955_9GAMM</name>
<dbReference type="AlphaFoldDB" id="A0A0A6P955"/>
<comment type="caution">
    <text evidence="1">The sequence shown here is derived from an EMBL/GenBank/DDBJ whole genome shotgun (WGS) entry which is preliminary data.</text>
</comment>
<gene>
    <name evidence="1" type="ORF">PN36_26290</name>
</gene>
<dbReference type="EMBL" id="JSZA02000153">
    <property type="protein sequence ID" value="KHD06799.1"/>
    <property type="molecule type" value="Genomic_DNA"/>
</dbReference>
<protein>
    <submittedName>
        <fullName evidence="1">Uncharacterized protein</fullName>
    </submittedName>
</protein>
<sequence>MRWKINRSIYTPLSLLPYSQRHYPAILQLEPLFTTVSKKPSILGPQLGDSNFEVRYRESWEKMSLCPWKSFLDAANPIDLKKAYYAEVAIALRLFDTAELLEPLSPGKIYHQFTKENFPQNLQEAFAFALFDLKLPLDNLDWKNDVRHVIHEGKPLARLRKPDSVLLSHGYQLLDLISQQRQSHPEQLLKAWEEFNQQATIKLPLIFAIVYWNELADTQMLLEKQQSAVNELLNLLPHLSKEFKGDNLFAK</sequence>
<proteinExistence type="predicted"/>
<evidence type="ECO:0000313" key="2">
    <source>
        <dbReference type="Proteomes" id="UP000030428"/>
    </source>
</evidence>
<reference evidence="1 2" key="1">
    <citation type="journal article" date="2016" name="Front. Microbiol.">
        <title>Single-Cell (Meta-)Genomics of a Dimorphic Candidatus Thiomargarita nelsonii Reveals Genomic Plasticity.</title>
        <authorList>
            <person name="Flood B.E."/>
            <person name="Fliss P."/>
            <person name="Jones D.S."/>
            <person name="Dick G.J."/>
            <person name="Jain S."/>
            <person name="Kaster A.K."/>
            <person name="Winkel M."/>
            <person name="Mussmann M."/>
            <person name="Bailey J."/>
        </authorList>
    </citation>
    <scope>NUCLEOTIDE SEQUENCE [LARGE SCALE GENOMIC DNA]</scope>
    <source>
        <strain evidence="1">Hydrate Ridge</strain>
    </source>
</reference>
<accession>A0A0A6P955</accession>
<evidence type="ECO:0000313" key="1">
    <source>
        <dbReference type="EMBL" id="KHD06799.1"/>
    </source>
</evidence>
<dbReference type="Proteomes" id="UP000030428">
    <property type="component" value="Unassembled WGS sequence"/>
</dbReference>
<keyword evidence="2" id="KW-1185">Reference proteome</keyword>